<accession>A0A5M6ZCB9</accession>
<organism evidence="1 2">
    <name type="scientific">Alkalicaulis satelles</name>
    <dbReference type="NCBI Taxonomy" id="2609175"/>
    <lineage>
        <taxon>Bacteria</taxon>
        <taxon>Pseudomonadati</taxon>
        <taxon>Pseudomonadota</taxon>
        <taxon>Alphaproteobacteria</taxon>
        <taxon>Maricaulales</taxon>
        <taxon>Maricaulaceae</taxon>
        <taxon>Alkalicaulis</taxon>
    </lineage>
</organism>
<protein>
    <submittedName>
        <fullName evidence="1">TIGR02444 family protein</fullName>
    </submittedName>
</protein>
<evidence type="ECO:0000313" key="1">
    <source>
        <dbReference type="EMBL" id="KAA5802396.1"/>
    </source>
</evidence>
<dbReference type="AlphaFoldDB" id="A0A5M6ZCB9"/>
<name>A0A5M6ZCB9_9PROT</name>
<dbReference type="NCBIfam" id="TIGR02444">
    <property type="entry name" value="TIGR02444 family protein"/>
    <property type="match status" value="1"/>
</dbReference>
<dbReference type="Proteomes" id="UP000325122">
    <property type="component" value="Unassembled WGS sequence"/>
</dbReference>
<sequence length="162" mass="17512">MNTPPERFWDFSLAVYPRPGVKDACLDLQGAGLDVNLALWIAWHGAHGRDAAPALDAAIALSRDWSAGVVKPLRAARDVLKTPPDYVRPEEARALRQAILATELEAERLQQMALEPLQGARPSGLAPRALTEDGLAACAARMRLDIAPHLFVESVFGALESV</sequence>
<evidence type="ECO:0000313" key="2">
    <source>
        <dbReference type="Proteomes" id="UP000325122"/>
    </source>
</evidence>
<comment type="caution">
    <text evidence="1">The sequence shown here is derived from an EMBL/GenBank/DDBJ whole genome shotgun (WGS) entry which is preliminary data.</text>
</comment>
<dbReference type="InterPro" id="IPR012659">
    <property type="entry name" value="CHP02444"/>
</dbReference>
<gene>
    <name evidence="1" type="ORF">F1654_11275</name>
</gene>
<reference evidence="1 2" key="1">
    <citation type="submission" date="2019-09" db="EMBL/GenBank/DDBJ databases">
        <authorList>
            <person name="Kevbrin V."/>
            <person name="Grouzdev D.S."/>
        </authorList>
    </citation>
    <scope>NUCLEOTIDE SEQUENCE [LARGE SCALE GENOMIC DNA]</scope>
    <source>
        <strain evidence="1 2">G-192</strain>
    </source>
</reference>
<dbReference type="EMBL" id="VWOJ01000003">
    <property type="protein sequence ID" value="KAA5802396.1"/>
    <property type="molecule type" value="Genomic_DNA"/>
</dbReference>
<dbReference type="RefSeq" id="WP_150023646.1">
    <property type="nucleotide sequence ID" value="NZ_VWOJ01000003.1"/>
</dbReference>
<dbReference type="Pfam" id="PF09523">
    <property type="entry name" value="DUF2390"/>
    <property type="match status" value="1"/>
</dbReference>
<keyword evidence="2" id="KW-1185">Reference proteome</keyword>
<proteinExistence type="predicted"/>